<accession>A0A348JCR3</accession>
<gene>
    <name evidence="1" type="primary">KP06_gp39</name>
</gene>
<dbReference type="SUPFAM" id="SSF52833">
    <property type="entry name" value="Thioredoxin-like"/>
    <property type="match status" value="1"/>
</dbReference>
<name>A0A348JCR3_9CAUD</name>
<keyword evidence="2" id="KW-1185">Reference proteome</keyword>
<organism evidence="1 2">
    <name type="scientific">Carjivirus communis</name>
    <dbReference type="NCBI Taxonomy" id="2955582"/>
    <lineage>
        <taxon>Viruses</taxon>
        <taxon>Duplodnaviria</taxon>
        <taxon>Heunggongvirae</taxon>
        <taxon>Uroviricota</taxon>
        <taxon>Caudoviricetes</taxon>
        <taxon>Crassvirales</taxon>
        <taxon>Intestiviridae</taxon>
        <taxon>Crudevirinae</taxon>
        <taxon>Carjivirus</taxon>
    </lineage>
</organism>
<evidence type="ECO:0000313" key="1">
    <source>
        <dbReference type="EMBL" id="DAB41558.1"/>
    </source>
</evidence>
<dbReference type="InterPro" id="IPR036249">
    <property type="entry name" value="Thioredoxin-like_sf"/>
</dbReference>
<dbReference type="RefSeq" id="YP_010509445.1">
    <property type="nucleotide sequence ID" value="NC_067194.1"/>
</dbReference>
<sequence length="92" mass="10610">MIRIDCFTRDGCDACKIAIKNITDAINEANCDITLNIRNTNLDDILRKEITKFPTTVITKVDNDYKRKELARLEGSFPSDYIKDIINKLEKE</sequence>
<dbReference type="GeneID" id="75576107"/>
<protein>
    <submittedName>
        <fullName evidence="1">Thioredoxin</fullName>
    </submittedName>
</protein>
<dbReference type="EMBL" id="BK010471">
    <property type="protein sequence ID" value="DAB41558.1"/>
    <property type="molecule type" value="Genomic_DNA"/>
</dbReference>
<dbReference type="Proteomes" id="UP001097704">
    <property type="component" value="Segment"/>
</dbReference>
<evidence type="ECO:0000313" key="2">
    <source>
        <dbReference type="Proteomes" id="UP001097704"/>
    </source>
</evidence>
<dbReference type="KEGG" id="vg:75576107"/>
<proteinExistence type="predicted"/>
<reference evidence="1 2" key="1">
    <citation type="journal article" date="2014" name="Nat. Commun.">
        <title>A highly abundant bacteriophage discovered in the unknown sequences of human faecal metagenomes.</title>
        <authorList>
            <person name="Dutilh B.E."/>
            <person name="Cassman N."/>
            <person name="McNair K."/>
            <person name="Sanchez S.E."/>
            <person name="Silva G.G."/>
            <person name="Boling L."/>
            <person name="Barr J.J."/>
            <person name="Speth D.R."/>
            <person name="Seguritan V."/>
            <person name="Aziz R.K."/>
            <person name="Felts B."/>
            <person name="Dinsdale E.A."/>
            <person name="Mokili J.L."/>
            <person name="Edwards R.A."/>
        </authorList>
    </citation>
    <scope>NUCLEOTIDE SEQUENCE [LARGE SCALE GENOMIC DNA]</scope>
</reference>
<dbReference type="Gene3D" id="3.40.30.10">
    <property type="entry name" value="Glutaredoxin"/>
    <property type="match status" value="1"/>
</dbReference>